<dbReference type="AlphaFoldDB" id="A0A383CF96"/>
<reference evidence="1" key="1">
    <citation type="submission" date="2018-05" db="EMBL/GenBank/DDBJ databases">
        <authorList>
            <person name="Lanie J.A."/>
            <person name="Ng W.-L."/>
            <person name="Kazmierczak K.M."/>
            <person name="Andrzejewski T.M."/>
            <person name="Davidsen T.M."/>
            <person name="Wayne K.J."/>
            <person name="Tettelin H."/>
            <person name="Glass J.I."/>
            <person name="Rusch D."/>
            <person name="Podicherti R."/>
            <person name="Tsui H.-C.T."/>
            <person name="Winkler M.E."/>
        </authorList>
    </citation>
    <scope>NUCLEOTIDE SEQUENCE</scope>
</reference>
<accession>A0A383CF96</accession>
<sequence>MKHFLISFFAAAVSLLFGGVNEVNGDPLTYEVSGDTVSIIDCKTSATGDLVIPSTYAGKSVTTIGNFAFSDCSSLTSVTIPDSVTNMGHGAFGGCSSLTSVTIPDSITTIGWRVFGGCICLTSVAIPDSVTSILEDAFQYCRSLTSLTIPDSVTSIGDFAFSGCSSLTSIEVGKGNTKYTSEDGVLFDKNKTVLIQFPAGKSGHYTIPDSV</sequence>
<evidence type="ECO:0008006" key="2">
    <source>
        <dbReference type="Google" id="ProtNLM"/>
    </source>
</evidence>
<dbReference type="PANTHER" id="PTHR45661">
    <property type="entry name" value="SURFACE ANTIGEN"/>
    <property type="match status" value="1"/>
</dbReference>
<dbReference type="InterPro" id="IPR053139">
    <property type="entry name" value="Surface_bspA-like"/>
</dbReference>
<dbReference type="PANTHER" id="PTHR45661:SF3">
    <property type="entry name" value="IG-LIKE DOMAIN-CONTAINING PROTEIN"/>
    <property type="match status" value="1"/>
</dbReference>
<organism evidence="1">
    <name type="scientific">marine metagenome</name>
    <dbReference type="NCBI Taxonomy" id="408172"/>
    <lineage>
        <taxon>unclassified sequences</taxon>
        <taxon>metagenomes</taxon>
        <taxon>ecological metagenomes</taxon>
    </lineage>
</organism>
<dbReference type="SUPFAM" id="SSF52058">
    <property type="entry name" value="L domain-like"/>
    <property type="match status" value="1"/>
</dbReference>
<dbReference type="InterPro" id="IPR032675">
    <property type="entry name" value="LRR_dom_sf"/>
</dbReference>
<feature type="non-terminal residue" evidence="1">
    <location>
        <position position="211"/>
    </location>
</feature>
<dbReference type="EMBL" id="UINC01208381">
    <property type="protein sequence ID" value="SVE30892.1"/>
    <property type="molecule type" value="Genomic_DNA"/>
</dbReference>
<evidence type="ECO:0000313" key="1">
    <source>
        <dbReference type="EMBL" id="SVE30892.1"/>
    </source>
</evidence>
<protein>
    <recommendedName>
        <fullName evidence="2">Leucine-rich repeat domain-containing protein</fullName>
    </recommendedName>
</protein>
<name>A0A383CF96_9ZZZZ</name>
<proteinExistence type="predicted"/>
<gene>
    <name evidence="1" type="ORF">METZ01_LOCUS483746</name>
</gene>
<dbReference type="Pfam" id="PF13306">
    <property type="entry name" value="LRR_5"/>
    <property type="match status" value="1"/>
</dbReference>
<dbReference type="Gene3D" id="3.80.10.10">
    <property type="entry name" value="Ribonuclease Inhibitor"/>
    <property type="match status" value="2"/>
</dbReference>
<dbReference type="InterPro" id="IPR026906">
    <property type="entry name" value="LRR_5"/>
</dbReference>